<reference evidence="1" key="1">
    <citation type="submission" date="2021-01" db="EMBL/GenBank/DDBJ databases">
        <authorList>
            <person name="Corre E."/>
            <person name="Pelletier E."/>
            <person name="Niang G."/>
            <person name="Scheremetjew M."/>
            <person name="Finn R."/>
            <person name="Kale V."/>
            <person name="Holt S."/>
            <person name="Cochrane G."/>
            <person name="Meng A."/>
            <person name="Brown T."/>
            <person name="Cohen L."/>
        </authorList>
    </citation>
    <scope>NUCLEOTIDE SEQUENCE</scope>
    <source>
        <strain evidence="1">CCMP3105</strain>
    </source>
</reference>
<proteinExistence type="predicted"/>
<accession>A0A7S4VMX8</accession>
<evidence type="ECO:0000313" key="1">
    <source>
        <dbReference type="EMBL" id="CAE4654927.1"/>
    </source>
</evidence>
<dbReference type="AlphaFoldDB" id="A0A7S4VMX8"/>
<protein>
    <recommendedName>
        <fullName evidence="2">Prolyl 4-hydroxylase alpha subunit domain-containing protein</fullName>
    </recommendedName>
</protein>
<sequence>MDCSPCRHWMRSLALSAGPLQGRRAPLGLRPLGISPQPCSQFDGGGSSSGGSAASGSPPGLLTCALAVGVPRGRWLLLGRGVGAGPAQGVRRAAATVSEASRPTVDVVSGEPLVLAVDGLCPEERVAELRALVDQQSADDRIHTSAYVDDMFEERRSLEEDAHLLRCVASGGVRAPREYCLDPLRSFLWAAATSWDRLPREQESLRLAQLAVARRAWQTQWDPEDIARSGFRKAATRWKVPETILRRLAPLVVDVLAARVHRLPGCEEALAAAGGGAAGPDWVLRDSTVVRYRPGESQVPHMDTCDLTLLIYLSSSGGPTCFPVLGRQVPPRAGRVLLFFSTIPEATRFGGFADAAYGRPNEATMHYGGLAGEVAEEEKLVVQLLLSAEGLGSASSWNELLKGRLFREAALTKGQQSMPLVPGDDQAAAGQRGRLGLALSTQRCAKGCVGRALEMETEEGGPKHCIWCWSSWLERSIASGRPEAR</sequence>
<dbReference type="Gene3D" id="2.60.120.620">
    <property type="entry name" value="q2cbj1_9rhob like domain"/>
    <property type="match status" value="1"/>
</dbReference>
<evidence type="ECO:0008006" key="2">
    <source>
        <dbReference type="Google" id="ProtNLM"/>
    </source>
</evidence>
<dbReference type="EMBL" id="HBNR01078358">
    <property type="protein sequence ID" value="CAE4654927.1"/>
    <property type="molecule type" value="Transcribed_RNA"/>
</dbReference>
<organism evidence="1">
    <name type="scientific">Alexandrium monilatum</name>
    <dbReference type="NCBI Taxonomy" id="311494"/>
    <lineage>
        <taxon>Eukaryota</taxon>
        <taxon>Sar</taxon>
        <taxon>Alveolata</taxon>
        <taxon>Dinophyceae</taxon>
        <taxon>Gonyaulacales</taxon>
        <taxon>Pyrocystaceae</taxon>
        <taxon>Alexandrium</taxon>
    </lineage>
</organism>
<gene>
    <name evidence="1" type="ORF">AMON00008_LOCUS55835</name>
</gene>
<name>A0A7S4VMX8_9DINO</name>